<protein>
    <submittedName>
        <fullName evidence="1">Uncharacterized protein</fullName>
    </submittedName>
</protein>
<dbReference type="Proteomes" id="UP000821845">
    <property type="component" value="Chromosome 1"/>
</dbReference>
<evidence type="ECO:0000313" key="1">
    <source>
        <dbReference type="EMBL" id="KAH6948405.1"/>
    </source>
</evidence>
<dbReference type="EMBL" id="CM023481">
    <property type="protein sequence ID" value="KAH6948405.1"/>
    <property type="molecule type" value="Genomic_DNA"/>
</dbReference>
<name>A0ACB7TNN7_HYAAI</name>
<reference evidence="1" key="1">
    <citation type="submission" date="2020-05" db="EMBL/GenBank/DDBJ databases">
        <title>Large-scale comparative analyses of tick genomes elucidate their genetic diversity and vector capacities.</title>
        <authorList>
            <person name="Jia N."/>
            <person name="Wang J."/>
            <person name="Shi W."/>
            <person name="Du L."/>
            <person name="Sun Y."/>
            <person name="Zhan W."/>
            <person name="Jiang J."/>
            <person name="Wang Q."/>
            <person name="Zhang B."/>
            <person name="Ji P."/>
            <person name="Sakyi L.B."/>
            <person name="Cui X."/>
            <person name="Yuan T."/>
            <person name="Jiang B."/>
            <person name="Yang W."/>
            <person name="Lam T.T.-Y."/>
            <person name="Chang Q."/>
            <person name="Ding S."/>
            <person name="Wang X."/>
            <person name="Zhu J."/>
            <person name="Ruan X."/>
            <person name="Zhao L."/>
            <person name="Wei J."/>
            <person name="Que T."/>
            <person name="Du C."/>
            <person name="Cheng J."/>
            <person name="Dai P."/>
            <person name="Han X."/>
            <person name="Huang E."/>
            <person name="Gao Y."/>
            <person name="Liu J."/>
            <person name="Shao H."/>
            <person name="Ye R."/>
            <person name="Li L."/>
            <person name="Wei W."/>
            <person name="Wang X."/>
            <person name="Wang C."/>
            <person name="Yang T."/>
            <person name="Huo Q."/>
            <person name="Li W."/>
            <person name="Guo W."/>
            <person name="Chen H."/>
            <person name="Zhou L."/>
            <person name="Ni X."/>
            <person name="Tian J."/>
            <person name="Zhou Y."/>
            <person name="Sheng Y."/>
            <person name="Liu T."/>
            <person name="Pan Y."/>
            <person name="Xia L."/>
            <person name="Li J."/>
            <person name="Zhao F."/>
            <person name="Cao W."/>
        </authorList>
    </citation>
    <scope>NUCLEOTIDE SEQUENCE</scope>
    <source>
        <strain evidence="1">Hyas-2018</strain>
    </source>
</reference>
<keyword evidence="2" id="KW-1185">Reference proteome</keyword>
<proteinExistence type="predicted"/>
<evidence type="ECO:0000313" key="2">
    <source>
        <dbReference type="Proteomes" id="UP000821845"/>
    </source>
</evidence>
<comment type="caution">
    <text evidence="1">The sequence shown here is derived from an EMBL/GenBank/DDBJ whole genome shotgun (WGS) entry which is preliminary data.</text>
</comment>
<gene>
    <name evidence="1" type="ORF">HPB50_024148</name>
</gene>
<organism evidence="1 2">
    <name type="scientific">Hyalomma asiaticum</name>
    <name type="common">Tick</name>
    <dbReference type="NCBI Taxonomy" id="266040"/>
    <lineage>
        <taxon>Eukaryota</taxon>
        <taxon>Metazoa</taxon>
        <taxon>Ecdysozoa</taxon>
        <taxon>Arthropoda</taxon>
        <taxon>Chelicerata</taxon>
        <taxon>Arachnida</taxon>
        <taxon>Acari</taxon>
        <taxon>Parasitiformes</taxon>
        <taxon>Ixodida</taxon>
        <taxon>Ixodoidea</taxon>
        <taxon>Ixodidae</taxon>
        <taxon>Hyalomminae</taxon>
        <taxon>Hyalomma</taxon>
    </lineage>
</organism>
<accession>A0ACB7TNN7</accession>
<sequence length="196" mass="22141">MQELQQTSQAVPAKPSDRDASRQGFQSPHKLIPAFSEARDELGAYIERFERVATDQGWPRDRWGLSLILCLTGEALTVVGRMSAEDATDFAKLKSTLLQRYRYTEEGYRVKFREAKPENGKTGHQFVGRLLSSHGGSSSSRTVCEVVPAVAARSAFRRRVIATDEGRVRLNFRNARPPPYEVCFLEAENSWYDGRL</sequence>